<dbReference type="EMBL" id="CP002581">
    <property type="protein sequence ID" value="AJK49641.1"/>
    <property type="molecule type" value="Genomic_DNA"/>
</dbReference>
<dbReference type="OrthoDB" id="2529130at2"/>
<dbReference type="InterPro" id="IPR029063">
    <property type="entry name" value="SAM-dependent_MTases_sf"/>
</dbReference>
<dbReference type="HOGENOM" id="CLU_1014762_0_0_4"/>
<sequence>MSKREILHTEIEANIRDSGKVSFEIGAIPITLDLSHRHERYYAASLLLELRYPQGDVDRALFRRFVQPGDQVLDAGANIGVTALELLETGARRVIAAEPVPALFARLAMLPAGRVVAVDQAISGGIGQAAMTISLAHNQGSSLKDEVLALFPYIFGDQHQRIEVGTTTIDALRDAHGAFDIWKLDIEGAEVDALAGARRTLAEAPPRAIIAELFGDLRHPFQAGVQATHPHGYRAFLRKSDYALELVDIDTEPGDTYHHTSPMFVFCREPAA</sequence>
<dbReference type="PANTHER" id="PTHR34203">
    <property type="entry name" value="METHYLTRANSFERASE, FKBM FAMILY PROTEIN"/>
    <property type="match status" value="1"/>
</dbReference>
<name>A0A0B6SBJ6_BURPL</name>
<protein>
    <recommendedName>
        <fullName evidence="1">Methyltransferase FkbM domain-containing protein</fullName>
    </recommendedName>
</protein>
<dbReference type="KEGG" id="bgp:BGL_2c15740"/>
<dbReference type="AlphaFoldDB" id="A0A0B6SBJ6"/>
<dbReference type="NCBIfam" id="TIGR01444">
    <property type="entry name" value="fkbM_fam"/>
    <property type="match status" value="1"/>
</dbReference>
<keyword evidence="3" id="KW-1185">Reference proteome</keyword>
<gene>
    <name evidence="2" type="ORF">BGL_2c15740</name>
</gene>
<accession>A0A0B6SBJ6</accession>
<proteinExistence type="predicted"/>
<dbReference type="Proteomes" id="UP000031838">
    <property type="component" value="Chromosome 2"/>
</dbReference>
<dbReference type="InterPro" id="IPR006342">
    <property type="entry name" value="FkbM_mtfrase"/>
</dbReference>
<reference evidence="3" key="1">
    <citation type="submission" date="2011-03" db="EMBL/GenBank/DDBJ databases">
        <authorList>
            <person name="Voget S."/>
            <person name="Streit W.R."/>
            <person name="Jaeger K.E."/>
            <person name="Daniel R."/>
        </authorList>
    </citation>
    <scope>NUCLEOTIDE SEQUENCE [LARGE SCALE GENOMIC DNA]</scope>
    <source>
        <strain evidence="3">PG1</strain>
    </source>
</reference>
<evidence type="ECO:0000259" key="1">
    <source>
        <dbReference type="Pfam" id="PF05050"/>
    </source>
</evidence>
<feature type="domain" description="Methyltransferase FkbM" evidence="1">
    <location>
        <begin position="74"/>
        <end position="215"/>
    </location>
</feature>
<evidence type="ECO:0000313" key="2">
    <source>
        <dbReference type="EMBL" id="AJK49641.1"/>
    </source>
</evidence>
<dbReference type="InterPro" id="IPR052514">
    <property type="entry name" value="SAM-dependent_MTase"/>
</dbReference>
<organism evidence="2 3">
    <name type="scientific">Burkholderia plantarii</name>
    <dbReference type="NCBI Taxonomy" id="41899"/>
    <lineage>
        <taxon>Bacteria</taxon>
        <taxon>Pseudomonadati</taxon>
        <taxon>Pseudomonadota</taxon>
        <taxon>Betaproteobacteria</taxon>
        <taxon>Burkholderiales</taxon>
        <taxon>Burkholderiaceae</taxon>
        <taxon>Burkholderia</taxon>
    </lineage>
</organism>
<dbReference type="SUPFAM" id="SSF53335">
    <property type="entry name" value="S-adenosyl-L-methionine-dependent methyltransferases"/>
    <property type="match status" value="1"/>
</dbReference>
<reference evidence="2 3" key="2">
    <citation type="journal article" date="2016" name="Appl. Microbiol. Biotechnol.">
        <title>Mutations improving production and secretion of extracellular lipase by Burkholderia glumae PG1.</title>
        <authorList>
            <person name="Knapp A."/>
            <person name="Voget S."/>
            <person name="Gao R."/>
            <person name="Zaburannyi N."/>
            <person name="Krysciak D."/>
            <person name="Breuer M."/>
            <person name="Hauer B."/>
            <person name="Streit W.R."/>
            <person name="Muller R."/>
            <person name="Daniel R."/>
            <person name="Jaeger K.E."/>
        </authorList>
    </citation>
    <scope>NUCLEOTIDE SEQUENCE [LARGE SCALE GENOMIC DNA]</scope>
    <source>
        <strain evidence="2 3">PG1</strain>
    </source>
</reference>
<dbReference type="RefSeq" id="WP_042628044.1">
    <property type="nucleotide sequence ID" value="NZ_CP002581.1"/>
</dbReference>
<dbReference type="Pfam" id="PF05050">
    <property type="entry name" value="Methyltransf_21"/>
    <property type="match status" value="1"/>
</dbReference>
<dbReference type="PANTHER" id="PTHR34203:SF15">
    <property type="entry name" value="SLL1173 PROTEIN"/>
    <property type="match status" value="1"/>
</dbReference>
<evidence type="ECO:0000313" key="3">
    <source>
        <dbReference type="Proteomes" id="UP000031838"/>
    </source>
</evidence>
<dbReference type="Gene3D" id="3.40.50.150">
    <property type="entry name" value="Vaccinia Virus protein VP39"/>
    <property type="match status" value="1"/>
</dbReference>